<dbReference type="AlphaFoldDB" id="A0A9P9J7F6"/>
<protein>
    <submittedName>
        <fullName evidence="2">Uncharacterized protein</fullName>
    </submittedName>
</protein>
<organism evidence="2 3">
    <name type="scientific">Dactylonectria macrodidyma</name>
    <dbReference type="NCBI Taxonomy" id="307937"/>
    <lineage>
        <taxon>Eukaryota</taxon>
        <taxon>Fungi</taxon>
        <taxon>Dikarya</taxon>
        <taxon>Ascomycota</taxon>
        <taxon>Pezizomycotina</taxon>
        <taxon>Sordariomycetes</taxon>
        <taxon>Hypocreomycetidae</taxon>
        <taxon>Hypocreales</taxon>
        <taxon>Nectriaceae</taxon>
        <taxon>Dactylonectria</taxon>
    </lineage>
</organism>
<evidence type="ECO:0000256" key="1">
    <source>
        <dbReference type="SAM" id="MobiDB-lite"/>
    </source>
</evidence>
<feature type="region of interest" description="Disordered" evidence="1">
    <location>
        <begin position="45"/>
        <end position="71"/>
    </location>
</feature>
<name>A0A9P9J7F6_9HYPO</name>
<dbReference type="EMBL" id="JAGMUV010000007">
    <property type="protein sequence ID" value="KAH7148277.1"/>
    <property type="molecule type" value="Genomic_DNA"/>
</dbReference>
<dbReference type="Proteomes" id="UP000738349">
    <property type="component" value="Unassembled WGS sequence"/>
</dbReference>
<evidence type="ECO:0000313" key="3">
    <source>
        <dbReference type="Proteomes" id="UP000738349"/>
    </source>
</evidence>
<comment type="caution">
    <text evidence="2">The sequence shown here is derived from an EMBL/GenBank/DDBJ whole genome shotgun (WGS) entry which is preliminary data.</text>
</comment>
<evidence type="ECO:0000313" key="2">
    <source>
        <dbReference type="EMBL" id="KAH7148277.1"/>
    </source>
</evidence>
<sequence>MERCGGDDTRVDACTFGRRHESRLFSSQLRDRTRLRRTNSFEFESYLSPSMNTTHPSPPKPNQEHPISHQRKKLQMCPTHAAMVRSETAQRTARSKLKLPLSRSPVYPTLHVSQNPGPAPLLHMPTRHDARYSVHLMASPMERTDGQSELKTILNPRLKAFSVRVPIGQRLNVINPRCACLRELIASTSQSMLSEKCRISTIDDRDQVVHTN</sequence>
<keyword evidence="3" id="KW-1185">Reference proteome</keyword>
<proteinExistence type="predicted"/>
<gene>
    <name evidence="2" type="ORF">EDB81DRAFT_458244</name>
</gene>
<reference evidence="2" key="1">
    <citation type="journal article" date="2021" name="Nat. Commun.">
        <title>Genetic determinants of endophytism in the Arabidopsis root mycobiome.</title>
        <authorList>
            <person name="Mesny F."/>
            <person name="Miyauchi S."/>
            <person name="Thiergart T."/>
            <person name="Pickel B."/>
            <person name="Atanasova L."/>
            <person name="Karlsson M."/>
            <person name="Huettel B."/>
            <person name="Barry K.W."/>
            <person name="Haridas S."/>
            <person name="Chen C."/>
            <person name="Bauer D."/>
            <person name="Andreopoulos W."/>
            <person name="Pangilinan J."/>
            <person name="LaButti K."/>
            <person name="Riley R."/>
            <person name="Lipzen A."/>
            <person name="Clum A."/>
            <person name="Drula E."/>
            <person name="Henrissat B."/>
            <person name="Kohler A."/>
            <person name="Grigoriev I.V."/>
            <person name="Martin F.M."/>
            <person name="Hacquard S."/>
        </authorList>
    </citation>
    <scope>NUCLEOTIDE SEQUENCE</scope>
    <source>
        <strain evidence="2">MPI-CAGE-AT-0147</strain>
    </source>
</reference>
<feature type="compositionally biased region" description="Polar residues" evidence="1">
    <location>
        <begin position="45"/>
        <end position="55"/>
    </location>
</feature>
<accession>A0A9P9J7F6</accession>